<sequence length="61" mass="7077">MYDKEKIYDEESVTPLYCTSIIIPGDRNDEEGIQQLQDVDEVMKYGKNGPPYFMAATIRKE</sequence>
<gene>
    <name evidence="1" type="ORF">COA08_30760</name>
</gene>
<reference evidence="1 2" key="1">
    <citation type="submission" date="2017-09" db="EMBL/GenBank/DDBJ databases">
        <title>Large-scale bioinformatics analysis of Bacillus genomes uncovers conserved roles of natural products in bacterial physiology.</title>
        <authorList>
            <consortium name="Agbiome Team Llc"/>
            <person name="Bleich R.M."/>
            <person name="Grubbs K.J."/>
            <person name="Santa Maria K.C."/>
            <person name="Allen S.E."/>
            <person name="Farag S."/>
            <person name="Shank E.A."/>
            <person name="Bowers A."/>
        </authorList>
    </citation>
    <scope>NUCLEOTIDE SEQUENCE [LARGE SCALE GENOMIC DNA]</scope>
    <source>
        <strain evidence="1 2">AFS046104</strain>
    </source>
</reference>
<name>A0A2B1DD62_BACCE</name>
<accession>A0A2B1DD62</accession>
<protein>
    <submittedName>
        <fullName evidence="1">Uncharacterized protein</fullName>
    </submittedName>
</protein>
<dbReference type="AlphaFoldDB" id="A0A2B1DD62"/>
<dbReference type="Proteomes" id="UP000221438">
    <property type="component" value="Unassembled WGS sequence"/>
</dbReference>
<comment type="caution">
    <text evidence="1">The sequence shown here is derived from an EMBL/GenBank/DDBJ whole genome shotgun (WGS) entry which is preliminary data.</text>
</comment>
<dbReference type="EMBL" id="NUJQ01000087">
    <property type="protein sequence ID" value="PGQ04333.1"/>
    <property type="molecule type" value="Genomic_DNA"/>
</dbReference>
<evidence type="ECO:0000313" key="1">
    <source>
        <dbReference type="EMBL" id="PGQ04333.1"/>
    </source>
</evidence>
<evidence type="ECO:0000313" key="2">
    <source>
        <dbReference type="Proteomes" id="UP000221438"/>
    </source>
</evidence>
<organism evidence="1 2">
    <name type="scientific">Bacillus cereus</name>
    <dbReference type="NCBI Taxonomy" id="1396"/>
    <lineage>
        <taxon>Bacteria</taxon>
        <taxon>Bacillati</taxon>
        <taxon>Bacillota</taxon>
        <taxon>Bacilli</taxon>
        <taxon>Bacillales</taxon>
        <taxon>Bacillaceae</taxon>
        <taxon>Bacillus</taxon>
        <taxon>Bacillus cereus group</taxon>
    </lineage>
</organism>
<dbReference type="RefSeq" id="WP_097833365.1">
    <property type="nucleotide sequence ID" value="NZ_NTUE01000035.1"/>
</dbReference>
<proteinExistence type="predicted"/>